<dbReference type="InterPro" id="IPR041203">
    <property type="entry name" value="Bact_A2M_MG5"/>
</dbReference>
<keyword evidence="7" id="KW-1185">Reference proteome</keyword>
<dbReference type="InterPro" id="IPR011625">
    <property type="entry name" value="A2M_N_BRD"/>
</dbReference>
<dbReference type="PANTHER" id="PTHR40094">
    <property type="entry name" value="ALPHA-2-MACROGLOBULIN HOMOLOG"/>
    <property type="match status" value="1"/>
</dbReference>
<dbReference type="Pfam" id="PF17972">
    <property type="entry name" value="bMG5"/>
    <property type="match status" value="1"/>
</dbReference>
<dbReference type="Pfam" id="PF11974">
    <property type="entry name" value="bMG3"/>
    <property type="match status" value="1"/>
</dbReference>
<dbReference type="Gene3D" id="2.60.40.3710">
    <property type="match status" value="1"/>
</dbReference>
<gene>
    <name evidence="6" type="ORF">DXN04_06565</name>
</gene>
<dbReference type="Pfam" id="PF17973">
    <property type="entry name" value="bMG10"/>
    <property type="match status" value="1"/>
</dbReference>
<dbReference type="InterPro" id="IPR008930">
    <property type="entry name" value="Terpenoid_cyclase/PrenylTrfase"/>
</dbReference>
<evidence type="ECO:0000259" key="4">
    <source>
        <dbReference type="SMART" id="SM01359"/>
    </source>
</evidence>
<dbReference type="SMART" id="SM01419">
    <property type="entry name" value="Thiol-ester_cl"/>
    <property type="match status" value="1"/>
</dbReference>
<name>A0A3E1P4D4_9BACT</name>
<evidence type="ECO:0008006" key="8">
    <source>
        <dbReference type="Google" id="ProtNLM"/>
    </source>
</evidence>
<dbReference type="InterPro" id="IPR051802">
    <property type="entry name" value="YfhM-like"/>
</dbReference>
<protein>
    <recommendedName>
        <fullName evidence="8">Alpha-2-macroglobulin</fullName>
    </recommendedName>
</protein>
<dbReference type="Pfam" id="PF07703">
    <property type="entry name" value="A2M_BRD"/>
    <property type="match status" value="1"/>
</dbReference>
<dbReference type="Pfam" id="PF01835">
    <property type="entry name" value="MG2"/>
    <property type="match status" value="1"/>
</dbReference>
<dbReference type="CDD" id="cd02891">
    <property type="entry name" value="A2M_like"/>
    <property type="match status" value="1"/>
</dbReference>
<dbReference type="Pfam" id="PF00207">
    <property type="entry name" value="A2M"/>
    <property type="match status" value="1"/>
</dbReference>
<dbReference type="Gene3D" id="2.60.40.1930">
    <property type="match status" value="1"/>
</dbReference>
<comment type="similarity">
    <text evidence="1">Belongs to the protease inhibitor I39 (alpha-2-macroglobulin) family. Bacterial alpha-2-macroglobulin subfamily.</text>
</comment>
<dbReference type="Pfam" id="PF17962">
    <property type="entry name" value="bMG6"/>
    <property type="match status" value="1"/>
</dbReference>
<feature type="domain" description="Alpha-2-macroglobulin bait region" evidence="4">
    <location>
        <begin position="990"/>
        <end position="1132"/>
    </location>
</feature>
<dbReference type="Gene3D" id="1.50.10.20">
    <property type="match status" value="1"/>
</dbReference>
<dbReference type="EMBL" id="QTJV01000002">
    <property type="protein sequence ID" value="RFM35056.1"/>
    <property type="molecule type" value="Genomic_DNA"/>
</dbReference>
<dbReference type="SMART" id="SM01360">
    <property type="entry name" value="A2M"/>
    <property type="match status" value="1"/>
</dbReference>
<dbReference type="GO" id="GO:0004866">
    <property type="term" value="F:endopeptidase inhibitor activity"/>
    <property type="evidence" value="ECO:0007669"/>
    <property type="project" value="InterPro"/>
</dbReference>
<dbReference type="Proteomes" id="UP000261174">
    <property type="component" value="Unassembled WGS sequence"/>
</dbReference>
<reference evidence="6 7" key="1">
    <citation type="submission" date="2018-08" db="EMBL/GenBank/DDBJ databases">
        <title>Chitinophaga sp. K20C18050901, a novel bacterium isolated from forest soil.</title>
        <authorList>
            <person name="Wang C."/>
        </authorList>
    </citation>
    <scope>NUCLEOTIDE SEQUENCE [LARGE SCALE GENOMIC DNA]</scope>
    <source>
        <strain evidence="6 7">K20C18050901</strain>
    </source>
</reference>
<dbReference type="InterPro" id="IPR041246">
    <property type="entry name" value="Bact_MG10"/>
</dbReference>
<dbReference type="PANTHER" id="PTHR40094:SF1">
    <property type="entry name" value="UBIQUITIN DOMAIN-CONTAINING PROTEIN"/>
    <property type="match status" value="1"/>
</dbReference>
<dbReference type="OrthoDB" id="9767116at2"/>
<evidence type="ECO:0000256" key="1">
    <source>
        <dbReference type="ARBA" id="ARBA00010556"/>
    </source>
</evidence>
<evidence type="ECO:0000259" key="5">
    <source>
        <dbReference type="SMART" id="SM01360"/>
    </source>
</evidence>
<accession>A0A3E1P4D4</accession>
<comment type="caution">
    <text evidence="6">The sequence shown here is derived from an EMBL/GenBank/DDBJ whole genome shotgun (WGS) entry which is preliminary data.</text>
</comment>
<proteinExistence type="inferred from homology"/>
<dbReference type="InterPro" id="IPR021868">
    <property type="entry name" value="Alpha_2_Macroglob_MG3"/>
</dbReference>
<dbReference type="InterPro" id="IPR047565">
    <property type="entry name" value="Alpha-macroglob_thiol-ester_cl"/>
</dbReference>
<keyword evidence="2 3" id="KW-0732">Signal</keyword>
<evidence type="ECO:0000256" key="2">
    <source>
        <dbReference type="ARBA" id="ARBA00022729"/>
    </source>
</evidence>
<dbReference type="InterPro" id="IPR001599">
    <property type="entry name" value="Macroglobln_a2"/>
</dbReference>
<evidence type="ECO:0000256" key="3">
    <source>
        <dbReference type="SAM" id="SignalP"/>
    </source>
</evidence>
<dbReference type="InterPro" id="IPR041462">
    <property type="entry name" value="Bact_A2M_MG6"/>
</dbReference>
<evidence type="ECO:0000313" key="6">
    <source>
        <dbReference type="EMBL" id="RFM35056.1"/>
    </source>
</evidence>
<feature type="signal peptide" evidence="3">
    <location>
        <begin position="1"/>
        <end position="25"/>
    </location>
</feature>
<sequence length="1858" mass="206105">MHPKRNIAILTGIFCLLLSCFSACKQSRKAMNPALAKYIDAYTAGVISKQSTIRVQLTSNVNVTHTQNEPVSEELFDFSPSIKGKAFWVDATTIEFRPDANLTPGKTYTATFKLGKVLKVEKELRSFDFEFRIMNPSYEIEDYGLKSASTTSREKMVYTGAIVTADAEDPQQIEKIVTAKAGSKSFPIKWEHNAAERTSKFTIENITRGTDGYNIDLAWDGAPIKVETAGKKQIEVPAIGEFKVLDVKAIVDPEQYVLVQFSDPISIAQNLDGLIGISGISDLRYTIEGSEVKVFAPKRLEGNFSVVINEGILNSFDDKLLQSFSANINFENIQPSVSIPGKGVILPESNKLVFPFEAVNLSAVDVTIIKIYENNIPQYLQRNDLNGTQDLRRVGRPVVEKTIRLDTDKSLNLHKRNRFYLDLDKLLRTEPGAIYRVTIGFRKAYSLMGCAAKEDDTKKSEEQSEEDYYSDSYGEKIDEDDDFWSRYDSYYPYGYNWETRDDACSNSYYNKDKWASRNVFSSNIGLTAKRGNDNSMLIAVTDIRDTKPLMGVELELLDYQNQVIFKTKSDGDGLATFDLKRRPYLLIAKKGDERGYLKLDDGNSLPLSRFDVKGEEVQSGIKGFLYGERGVWRPGDTLYLTFILEDKQQKLPADHPVTLELYNPKGQLYKRINSLQSVNGFYNFITATNPDDITGNWTAKVKVGGALFTKNLRIETVKPNRLKVKLDFGSRTTLSKDDASDGTLSAQWLFGATAQHLKAKVDVSLTQQTTSFKNFANYTFDDPVTHFDAEDKTIFESALSENGTAPVKVNLPLGKLAPGQLKANFEIKVFEPGGDFSIDHFSMPYNPFSTYAGIRMPEGDRTTGMLLTDQPHAISIVNVDNNGNLVRGSSNVQVELYKVRWRWWWDEDGEDEFTNFTQDSYNQLLKKETIALNNGKGTWNLQINSPDWGRYLVRVKDLKSGHTTGQAVYIDYPGWYERVQKENPSEASMLVFTSDKSKYNVGEDINLTIPSSEGGRGLISIESGSKVLKSFWVNTKKGQTTFSFKADKSMAPNIYVNVSLLQPHAQTVNDLPIRMYGIIPLTIEDANTILSPVISMADKLEPEQKASITVSEAKGKSMTYTIAIVDEGLLDLTRFKTPDPHSAFYAREALGVKTWDIFDFVIGAYGGDMERILSIGGDEGLNRNAGAAKANRFKPVVLYMGPFTLKGGEKKTHEFKLPPYIGSVKAMVVAGQDGAYGTAEKTVAVKKPLMLLTSLPRVLGPSETIQLPVTVFGLENNIKSAKVTLATSSLLEVVGENTKTVTFNQPGEQLVYFDVKVKAAVGVAKVKVTATSGAAKAEEQTELEVRNPNPVITTVQDATVAGGQNWSADYKPAGMAGTNTGVLEISTVPPMNLAKRLNYLVQYPHGCVEQTTSAAFPQLVLNQLVDLKSSEAANADHNIKAAINRLKGFQTSDGGLAYWPGNADADEWGTNYAGHFLLEAQARGYELPASMLDQWKKYQRNKAASWTPRSTNFYGGDLIQAYRLYLLALAKVPELGAMNRLKEFTYLSDAAKWRLAAAYKLAGQPEVAASLVRGLPTSVKAYKQLGGTFGSDTRDKAMILETLTILGQNARANELVKELAADMSKDDYYSTQTTAYTLIAIAKYCGTNKSGAKAIFTYKLNGKATSINATSYITQIPVATNAGGNVSVQNTGANILYARLILQGRPDAGQEPTVPNNPEVLGIAVTYSTRDGHPLDVTNLRQGTDFMATVKITNPGKRGYYEQMALTQIFPSGWEVINTRLMESDSAFHNSPFTYMDVRDDRVYTYFNLEENKTHTYNVLLNAAYLGHYYLPAVNCEAMYDHTIQAFLPGKWVDISTK</sequence>
<evidence type="ECO:0000313" key="7">
    <source>
        <dbReference type="Proteomes" id="UP000261174"/>
    </source>
</evidence>
<dbReference type="SUPFAM" id="SSF48239">
    <property type="entry name" value="Terpenoid cyclases/Protein prenyltransferases"/>
    <property type="match status" value="1"/>
</dbReference>
<organism evidence="6 7">
    <name type="scientific">Chitinophaga silvisoli</name>
    <dbReference type="NCBI Taxonomy" id="2291814"/>
    <lineage>
        <taxon>Bacteria</taxon>
        <taxon>Pseudomonadati</taxon>
        <taxon>Bacteroidota</taxon>
        <taxon>Chitinophagia</taxon>
        <taxon>Chitinophagales</taxon>
        <taxon>Chitinophagaceae</taxon>
        <taxon>Chitinophaga</taxon>
    </lineage>
</organism>
<dbReference type="SMART" id="SM01359">
    <property type="entry name" value="A2M_N_2"/>
    <property type="match status" value="1"/>
</dbReference>
<dbReference type="InterPro" id="IPR002890">
    <property type="entry name" value="MG2"/>
</dbReference>
<feature type="domain" description="Alpha-2-macroglobulin" evidence="5">
    <location>
        <begin position="1196"/>
        <end position="1285"/>
    </location>
</feature>
<dbReference type="PROSITE" id="PS51257">
    <property type="entry name" value="PROKAR_LIPOPROTEIN"/>
    <property type="match status" value="1"/>
</dbReference>
<feature type="chain" id="PRO_5017820041" description="Alpha-2-macroglobulin" evidence="3">
    <location>
        <begin position="26"/>
        <end position="1858"/>
    </location>
</feature>